<accession>E6U6X5</accession>
<dbReference type="Proteomes" id="UP000001551">
    <property type="component" value="Chromosome"/>
</dbReference>
<keyword evidence="5" id="KW-1185">Reference proteome</keyword>
<dbReference type="PANTHER" id="PTHR43072:SF23">
    <property type="entry name" value="UPF0039 PROTEIN C11D3.02C"/>
    <property type="match status" value="1"/>
</dbReference>
<dbReference type="PROSITE" id="PS51186">
    <property type="entry name" value="GNAT"/>
    <property type="match status" value="1"/>
</dbReference>
<sequence length="168" mass="19230">MHVHEEQITFRPVQERDISGLLEIYLYYIRNSTGTFQIAEIGIDEMRALVTPENAGYRSFSIFAGCELCGYASYHKYREREAFSKTAEISIYLKNEYAGCGIGSKALQMLEPLAKNAGVHTLLALVCHENTESIRLFKRSGYMMQSCLKEVGYKFGRYLDLVILQKFI</sequence>
<dbReference type="Gene3D" id="3.40.630.30">
    <property type="match status" value="1"/>
</dbReference>
<organism evidence="4 5">
    <name type="scientific">Ethanoligenens harbinense (strain DSM 18485 / JCM 12961 / CGMCC 1.5033 / YUAN-3)</name>
    <dbReference type="NCBI Taxonomy" id="663278"/>
    <lineage>
        <taxon>Bacteria</taxon>
        <taxon>Bacillati</taxon>
        <taxon>Bacillota</taxon>
        <taxon>Clostridia</taxon>
        <taxon>Eubacteriales</taxon>
        <taxon>Oscillospiraceae</taxon>
        <taxon>Ethanoligenens</taxon>
    </lineage>
</organism>
<evidence type="ECO:0000259" key="3">
    <source>
        <dbReference type="PROSITE" id="PS51186"/>
    </source>
</evidence>
<dbReference type="RefSeq" id="WP_013485297.1">
    <property type="nucleotide sequence ID" value="NC_014828.1"/>
</dbReference>
<dbReference type="eggNOG" id="COG1247">
    <property type="taxonomic scope" value="Bacteria"/>
</dbReference>
<protein>
    <submittedName>
        <fullName evidence="4">GCN5-related N-acetyltransferase</fullName>
    </submittedName>
</protein>
<dbReference type="STRING" id="663278.Ethha_1405"/>
<dbReference type="Pfam" id="PF13420">
    <property type="entry name" value="Acetyltransf_4"/>
    <property type="match status" value="1"/>
</dbReference>
<dbReference type="SUPFAM" id="SSF55729">
    <property type="entry name" value="Acyl-CoA N-acyltransferases (Nat)"/>
    <property type="match status" value="1"/>
</dbReference>
<evidence type="ECO:0000313" key="4">
    <source>
        <dbReference type="EMBL" id="ADU26942.1"/>
    </source>
</evidence>
<keyword evidence="1 4" id="KW-0808">Transferase</keyword>
<evidence type="ECO:0000256" key="1">
    <source>
        <dbReference type="ARBA" id="ARBA00022679"/>
    </source>
</evidence>
<keyword evidence="2" id="KW-0012">Acyltransferase</keyword>
<dbReference type="AlphaFoldDB" id="E6U6X5"/>
<reference evidence="4 5" key="1">
    <citation type="submission" date="2010-12" db="EMBL/GenBank/DDBJ databases">
        <title>Complete sequence of Ethanoligenens harbinense YUAN-3.</title>
        <authorList>
            <person name="Lucas S."/>
            <person name="Copeland A."/>
            <person name="Lapidus A."/>
            <person name="Cheng J.-F."/>
            <person name="Bruce D."/>
            <person name="Goodwin L."/>
            <person name="Pitluck S."/>
            <person name="Chertkov O."/>
            <person name="Misra M."/>
            <person name="Detter J.C."/>
            <person name="Han C."/>
            <person name="Tapia R."/>
            <person name="Land M."/>
            <person name="Hauser L."/>
            <person name="Jeffries C."/>
            <person name="Kyrpides N."/>
            <person name="Ivanova N."/>
            <person name="Mikhailova N."/>
            <person name="Wang A."/>
            <person name="Mouttaki H."/>
            <person name="He Z."/>
            <person name="Zhou J."/>
            <person name="Hemme C.L."/>
            <person name="Woyke T."/>
        </authorList>
    </citation>
    <scope>NUCLEOTIDE SEQUENCE [LARGE SCALE GENOMIC DNA]</scope>
    <source>
        <strain evidence="5">DSM 18485 / JCM 12961 / CGMCC 1.5033 / YUAN-3</strain>
    </source>
</reference>
<dbReference type="GO" id="GO:0016747">
    <property type="term" value="F:acyltransferase activity, transferring groups other than amino-acyl groups"/>
    <property type="evidence" value="ECO:0007669"/>
    <property type="project" value="InterPro"/>
</dbReference>
<feature type="domain" description="N-acetyltransferase" evidence="3">
    <location>
        <begin position="8"/>
        <end position="168"/>
    </location>
</feature>
<proteinExistence type="predicted"/>
<evidence type="ECO:0000313" key="5">
    <source>
        <dbReference type="Proteomes" id="UP000001551"/>
    </source>
</evidence>
<dbReference type="HOGENOM" id="CLU_013985_4_3_9"/>
<dbReference type="KEGG" id="eha:Ethha_1405"/>
<dbReference type="InterPro" id="IPR000182">
    <property type="entry name" value="GNAT_dom"/>
</dbReference>
<name>E6U6X5_ETHHY</name>
<dbReference type="PANTHER" id="PTHR43072">
    <property type="entry name" value="N-ACETYLTRANSFERASE"/>
    <property type="match status" value="1"/>
</dbReference>
<dbReference type="InterPro" id="IPR016181">
    <property type="entry name" value="Acyl_CoA_acyltransferase"/>
</dbReference>
<dbReference type="EMBL" id="CP002400">
    <property type="protein sequence ID" value="ADU26942.1"/>
    <property type="molecule type" value="Genomic_DNA"/>
</dbReference>
<gene>
    <name evidence="4" type="ordered locus">Ethha_1405</name>
</gene>
<evidence type="ECO:0000256" key="2">
    <source>
        <dbReference type="ARBA" id="ARBA00023315"/>
    </source>
</evidence>